<dbReference type="AlphaFoldDB" id="A0A0C2WG42"/>
<keyword evidence="2" id="KW-0472">Membrane</keyword>
<dbReference type="InterPro" id="IPR008929">
    <property type="entry name" value="Chondroitin_lyas"/>
</dbReference>
<evidence type="ECO:0000256" key="1">
    <source>
        <dbReference type="ARBA" id="ARBA00004196"/>
    </source>
</evidence>
<dbReference type="STRING" id="933852.A0A0C2WG42"/>
<dbReference type="EMBL" id="KN824314">
    <property type="protein sequence ID" value="KIM25393.1"/>
    <property type="molecule type" value="Genomic_DNA"/>
</dbReference>
<evidence type="ECO:0000313" key="4">
    <source>
        <dbReference type="EMBL" id="KIM25393.1"/>
    </source>
</evidence>
<dbReference type="Pfam" id="PF07940">
    <property type="entry name" value="Hepar_II_III_C"/>
    <property type="match status" value="1"/>
</dbReference>
<keyword evidence="2" id="KW-0812">Transmembrane</keyword>
<dbReference type="PANTHER" id="PTHR38045:SF1">
    <property type="entry name" value="HEPARINASE II_III-LIKE PROTEIN"/>
    <property type="match status" value="1"/>
</dbReference>
<comment type="subcellular location">
    <subcellularLocation>
        <location evidence="1">Cell envelope</location>
    </subcellularLocation>
</comment>
<keyword evidence="5" id="KW-1185">Reference proteome</keyword>
<organism evidence="4 5">
    <name type="scientific">Serendipita vermifera MAFF 305830</name>
    <dbReference type="NCBI Taxonomy" id="933852"/>
    <lineage>
        <taxon>Eukaryota</taxon>
        <taxon>Fungi</taxon>
        <taxon>Dikarya</taxon>
        <taxon>Basidiomycota</taxon>
        <taxon>Agaricomycotina</taxon>
        <taxon>Agaricomycetes</taxon>
        <taxon>Sebacinales</taxon>
        <taxon>Serendipitaceae</taxon>
        <taxon>Serendipita</taxon>
    </lineage>
</organism>
<dbReference type="Proteomes" id="UP000054097">
    <property type="component" value="Unassembled WGS sequence"/>
</dbReference>
<dbReference type="PANTHER" id="PTHR38045">
    <property type="entry name" value="CHROMOSOME 1, WHOLE GENOME SHOTGUN SEQUENCE"/>
    <property type="match status" value="1"/>
</dbReference>
<feature type="transmembrane region" description="Helical" evidence="2">
    <location>
        <begin position="38"/>
        <end position="61"/>
    </location>
</feature>
<dbReference type="OrthoDB" id="3476529at2759"/>
<proteinExistence type="predicted"/>
<dbReference type="HOGENOM" id="CLU_008982_1_0_1"/>
<gene>
    <name evidence="4" type="ORF">M408DRAFT_210275</name>
</gene>
<evidence type="ECO:0000259" key="3">
    <source>
        <dbReference type="Pfam" id="PF07940"/>
    </source>
</evidence>
<protein>
    <recommendedName>
        <fullName evidence="3">Heparinase II/III-like C-terminal domain-containing protein</fullName>
    </recommendedName>
</protein>
<dbReference type="Gene3D" id="2.70.98.70">
    <property type="match status" value="1"/>
</dbReference>
<dbReference type="Gene3D" id="1.50.10.100">
    <property type="entry name" value="Chondroitin AC/alginate lyase"/>
    <property type="match status" value="1"/>
</dbReference>
<reference evidence="5" key="2">
    <citation type="submission" date="2015-01" db="EMBL/GenBank/DDBJ databases">
        <title>Evolutionary Origins and Diversification of the Mycorrhizal Mutualists.</title>
        <authorList>
            <consortium name="DOE Joint Genome Institute"/>
            <consortium name="Mycorrhizal Genomics Consortium"/>
            <person name="Kohler A."/>
            <person name="Kuo A."/>
            <person name="Nagy L.G."/>
            <person name="Floudas D."/>
            <person name="Copeland A."/>
            <person name="Barry K.W."/>
            <person name="Cichocki N."/>
            <person name="Veneault-Fourrey C."/>
            <person name="LaButti K."/>
            <person name="Lindquist E.A."/>
            <person name="Lipzen A."/>
            <person name="Lundell T."/>
            <person name="Morin E."/>
            <person name="Murat C."/>
            <person name="Riley R."/>
            <person name="Ohm R."/>
            <person name="Sun H."/>
            <person name="Tunlid A."/>
            <person name="Henrissat B."/>
            <person name="Grigoriev I.V."/>
            <person name="Hibbett D.S."/>
            <person name="Martin F."/>
        </authorList>
    </citation>
    <scope>NUCLEOTIDE SEQUENCE [LARGE SCALE GENOMIC DNA]</scope>
    <source>
        <strain evidence="5">MAFF 305830</strain>
    </source>
</reference>
<sequence length="773" mass="84147">MYQHGNYSQDSRRPLSEAYPKGEQTVYDIPQKKRRSKWITVGLPCGLIVIAGAVVGVLFGLKIIKTGGSSSSGSSSGGSGGSGGNANVDLNNLSYFATATNSYHQPLYPSMTNTAQFGEPTFAQLEASLEWPADDFVQTNPTDFTNLRPHPRLIAPKYKWDALAQLIPKNAYLKSWNDIIMGNATVMNDLPPVVHVFDGGPSGSGILDPARETKSRIKHFAYAFKTTGDTKWVDRTWRELNNAMTWGDDRADPWNTAHFLDLAELTAAFAIGYDWLYDQWTTDQRAQIREAILNYGLKFGLSSYTDPLSTYRWWQTVNGNWNCVSNGGLILGSLAIIDEDTTGTAAALLAQAVPNAVANCAMVPSTDGTGSETANYWEFAMTGLAELTSSLMTATGGGDFGMLSANAGLKLTSLFRIHVTGMTSLFDYGDHGPNKFSTTANALLFLGSAYNEPLYTLYQRDRYEAPEPHSIFWYDISAQGAWWNNLALDHVFEDPSDLWASFRTSWTDVNGVYMTLKAGALEKHQAHGDLDCGDFVIDALGQRFFGEHGSDDYLNPNYFSNETQASARWTLYRKMTEGQSVITINGQNQLVTAQPTVVASGSSNTAQGASTIFSVPEDSSAFFVADLTSAYGEDVKRGIRFLPGRRQMLVQDDLTGITEASQWRAQTNATISLDSTARTATLSLGGKKLVAQILSPAGVTFSDLPSTRTDKAPALGAGLADMSNGDARVLAIDIPAGTNSVQVLFNPQWDDFTDFKTPPSVPLADWTLTSHNS</sequence>
<evidence type="ECO:0000256" key="2">
    <source>
        <dbReference type="SAM" id="Phobius"/>
    </source>
</evidence>
<accession>A0A0C2WG42</accession>
<evidence type="ECO:0000313" key="5">
    <source>
        <dbReference type="Proteomes" id="UP000054097"/>
    </source>
</evidence>
<dbReference type="GO" id="GO:0016829">
    <property type="term" value="F:lyase activity"/>
    <property type="evidence" value="ECO:0007669"/>
    <property type="project" value="InterPro"/>
</dbReference>
<dbReference type="InterPro" id="IPR012480">
    <property type="entry name" value="Hepar_II_III_C"/>
</dbReference>
<keyword evidence="2" id="KW-1133">Transmembrane helix</keyword>
<dbReference type="SUPFAM" id="SSF48230">
    <property type="entry name" value="Chondroitin AC/alginate lyase"/>
    <property type="match status" value="1"/>
</dbReference>
<reference evidence="4 5" key="1">
    <citation type="submission" date="2014-04" db="EMBL/GenBank/DDBJ databases">
        <authorList>
            <consortium name="DOE Joint Genome Institute"/>
            <person name="Kuo A."/>
            <person name="Zuccaro A."/>
            <person name="Kohler A."/>
            <person name="Nagy L.G."/>
            <person name="Floudas D."/>
            <person name="Copeland A."/>
            <person name="Barry K.W."/>
            <person name="Cichocki N."/>
            <person name="Veneault-Fourrey C."/>
            <person name="LaButti K."/>
            <person name="Lindquist E.A."/>
            <person name="Lipzen A."/>
            <person name="Lundell T."/>
            <person name="Morin E."/>
            <person name="Murat C."/>
            <person name="Sun H."/>
            <person name="Tunlid A."/>
            <person name="Henrissat B."/>
            <person name="Grigoriev I.V."/>
            <person name="Hibbett D.S."/>
            <person name="Martin F."/>
            <person name="Nordberg H.P."/>
            <person name="Cantor M.N."/>
            <person name="Hua S.X."/>
        </authorList>
    </citation>
    <scope>NUCLEOTIDE SEQUENCE [LARGE SCALE GENOMIC DNA]</scope>
    <source>
        <strain evidence="4 5">MAFF 305830</strain>
    </source>
</reference>
<name>A0A0C2WG42_SERVB</name>
<feature type="domain" description="Heparinase II/III-like C-terminal" evidence="3">
    <location>
        <begin position="511"/>
        <end position="687"/>
    </location>
</feature>